<evidence type="ECO:0000313" key="6">
    <source>
        <dbReference type="Proteomes" id="UP001285441"/>
    </source>
</evidence>
<dbReference type="GO" id="GO:0008270">
    <property type="term" value="F:zinc ion binding"/>
    <property type="evidence" value="ECO:0007669"/>
    <property type="project" value="UniProtKB-KW"/>
</dbReference>
<feature type="region of interest" description="Disordered" evidence="2">
    <location>
        <begin position="100"/>
        <end position="122"/>
    </location>
</feature>
<dbReference type="PANTHER" id="PTHR22765:SF416">
    <property type="entry name" value="E3 UBIQUITIN-PROTEIN LIGASE GODZILLA"/>
    <property type="match status" value="1"/>
</dbReference>
<dbReference type="PANTHER" id="PTHR22765">
    <property type="entry name" value="RING FINGER AND PROTEASE ASSOCIATED DOMAIN-CONTAINING"/>
    <property type="match status" value="1"/>
</dbReference>
<dbReference type="GO" id="GO:0061630">
    <property type="term" value="F:ubiquitin protein ligase activity"/>
    <property type="evidence" value="ECO:0007669"/>
    <property type="project" value="TreeGrafter"/>
</dbReference>
<keyword evidence="1" id="KW-0863">Zinc-finger</keyword>
<dbReference type="InterPro" id="IPR001841">
    <property type="entry name" value="Znf_RING"/>
</dbReference>
<dbReference type="SMART" id="SM00184">
    <property type="entry name" value="RING"/>
    <property type="match status" value="1"/>
</dbReference>
<dbReference type="InterPro" id="IPR051826">
    <property type="entry name" value="E3_ubiquitin-ligase_domain"/>
</dbReference>
<dbReference type="SUPFAM" id="SSF57850">
    <property type="entry name" value="RING/U-box"/>
    <property type="match status" value="1"/>
</dbReference>
<feature type="compositionally biased region" description="Polar residues" evidence="2">
    <location>
        <begin position="104"/>
        <end position="116"/>
    </location>
</feature>
<evidence type="ECO:0000256" key="1">
    <source>
        <dbReference type="PROSITE-ProRule" id="PRU00175"/>
    </source>
</evidence>
<dbReference type="Proteomes" id="UP001285441">
    <property type="component" value="Unassembled WGS sequence"/>
</dbReference>
<dbReference type="PROSITE" id="PS50089">
    <property type="entry name" value="ZF_RING_2"/>
    <property type="match status" value="1"/>
</dbReference>
<evidence type="ECO:0000256" key="2">
    <source>
        <dbReference type="SAM" id="MobiDB-lite"/>
    </source>
</evidence>
<dbReference type="Gene3D" id="3.30.40.10">
    <property type="entry name" value="Zinc/RING finger domain, C3HC4 (zinc finger)"/>
    <property type="match status" value="1"/>
</dbReference>
<comment type="caution">
    <text evidence="5">The sequence shown here is derived from an EMBL/GenBank/DDBJ whole genome shotgun (WGS) entry which is preliminary data.</text>
</comment>
<feature type="region of interest" description="Disordered" evidence="2">
    <location>
        <begin position="161"/>
        <end position="186"/>
    </location>
</feature>
<keyword evidence="1" id="KW-0862">Zinc</keyword>
<dbReference type="CDD" id="cd16454">
    <property type="entry name" value="RING-H2_PA-TM-RING"/>
    <property type="match status" value="1"/>
</dbReference>
<reference evidence="5" key="1">
    <citation type="journal article" date="2023" name="Mol. Phylogenet. Evol.">
        <title>Genome-scale phylogeny and comparative genomics of the fungal order Sordariales.</title>
        <authorList>
            <person name="Hensen N."/>
            <person name="Bonometti L."/>
            <person name="Westerberg I."/>
            <person name="Brannstrom I.O."/>
            <person name="Guillou S."/>
            <person name="Cros-Aarteil S."/>
            <person name="Calhoun S."/>
            <person name="Haridas S."/>
            <person name="Kuo A."/>
            <person name="Mondo S."/>
            <person name="Pangilinan J."/>
            <person name="Riley R."/>
            <person name="LaButti K."/>
            <person name="Andreopoulos B."/>
            <person name="Lipzen A."/>
            <person name="Chen C."/>
            <person name="Yan M."/>
            <person name="Daum C."/>
            <person name="Ng V."/>
            <person name="Clum A."/>
            <person name="Steindorff A."/>
            <person name="Ohm R.A."/>
            <person name="Martin F."/>
            <person name="Silar P."/>
            <person name="Natvig D.O."/>
            <person name="Lalanne C."/>
            <person name="Gautier V."/>
            <person name="Ament-Velasquez S.L."/>
            <person name="Kruys A."/>
            <person name="Hutchinson M.I."/>
            <person name="Powell A.J."/>
            <person name="Barry K."/>
            <person name="Miller A.N."/>
            <person name="Grigoriev I.V."/>
            <person name="Debuchy R."/>
            <person name="Gladieux P."/>
            <person name="Hiltunen Thoren M."/>
            <person name="Johannesson H."/>
        </authorList>
    </citation>
    <scope>NUCLEOTIDE SEQUENCE</scope>
    <source>
        <strain evidence="5">CBS 232.78</strain>
    </source>
</reference>
<dbReference type="GO" id="GO:0005737">
    <property type="term" value="C:cytoplasm"/>
    <property type="evidence" value="ECO:0007669"/>
    <property type="project" value="TreeGrafter"/>
</dbReference>
<dbReference type="GO" id="GO:0006511">
    <property type="term" value="P:ubiquitin-dependent protein catabolic process"/>
    <property type="evidence" value="ECO:0007669"/>
    <property type="project" value="TreeGrafter"/>
</dbReference>
<feature type="transmembrane region" description="Helical" evidence="3">
    <location>
        <begin position="20"/>
        <end position="40"/>
    </location>
</feature>
<keyword evidence="6" id="KW-1185">Reference proteome</keyword>
<accession>A0AAE0TW84</accession>
<evidence type="ECO:0000256" key="3">
    <source>
        <dbReference type="SAM" id="Phobius"/>
    </source>
</evidence>
<keyword evidence="3" id="KW-1133">Transmembrane helix</keyword>
<evidence type="ECO:0000259" key="4">
    <source>
        <dbReference type="PROSITE" id="PS50089"/>
    </source>
</evidence>
<proteinExistence type="predicted"/>
<keyword evidence="3" id="KW-0472">Membrane</keyword>
<organism evidence="5 6">
    <name type="scientific">Podospora didyma</name>
    <dbReference type="NCBI Taxonomy" id="330526"/>
    <lineage>
        <taxon>Eukaryota</taxon>
        <taxon>Fungi</taxon>
        <taxon>Dikarya</taxon>
        <taxon>Ascomycota</taxon>
        <taxon>Pezizomycotina</taxon>
        <taxon>Sordariomycetes</taxon>
        <taxon>Sordariomycetidae</taxon>
        <taxon>Sordariales</taxon>
        <taxon>Podosporaceae</taxon>
        <taxon>Podospora</taxon>
    </lineage>
</organism>
<name>A0AAE0TW84_9PEZI</name>
<protein>
    <recommendedName>
        <fullName evidence="4">RING-type domain-containing protein</fullName>
    </recommendedName>
</protein>
<reference evidence="5" key="2">
    <citation type="submission" date="2023-06" db="EMBL/GenBank/DDBJ databases">
        <authorList>
            <consortium name="Lawrence Berkeley National Laboratory"/>
            <person name="Haridas S."/>
            <person name="Hensen N."/>
            <person name="Bonometti L."/>
            <person name="Westerberg I."/>
            <person name="Brannstrom I.O."/>
            <person name="Guillou S."/>
            <person name="Cros-Aarteil S."/>
            <person name="Calhoun S."/>
            <person name="Kuo A."/>
            <person name="Mondo S."/>
            <person name="Pangilinan J."/>
            <person name="Riley R."/>
            <person name="LaButti K."/>
            <person name="Andreopoulos B."/>
            <person name="Lipzen A."/>
            <person name="Chen C."/>
            <person name="Yanf M."/>
            <person name="Daum C."/>
            <person name="Ng V."/>
            <person name="Clum A."/>
            <person name="Steindorff A."/>
            <person name="Ohm R."/>
            <person name="Martin F."/>
            <person name="Silar P."/>
            <person name="Natvig D."/>
            <person name="Lalanne C."/>
            <person name="Gautier V."/>
            <person name="Ament-velasquez S.L."/>
            <person name="Kruys A."/>
            <person name="Hutchinson M.I."/>
            <person name="Powell A.J."/>
            <person name="Barry K."/>
            <person name="Miller A.N."/>
            <person name="Grigoriev I.V."/>
            <person name="Debuchy R."/>
            <person name="Gladieux P."/>
            <person name="Thoren M.H."/>
            <person name="Johannesson H."/>
        </authorList>
    </citation>
    <scope>NUCLEOTIDE SEQUENCE</scope>
    <source>
        <strain evidence="5">CBS 232.78</strain>
    </source>
</reference>
<keyword evidence="3" id="KW-0812">Transmembrane</keyword>
<dbReference type="InterPro" id="IPR013083">
    <property type="entry name" value="Znf_RING/FYVE/PHD"/>
</dbReference>
<dbReference type="EMBL" id="JAULSW010000005">
    <property type="protein sequence ID" value="KAK3381773.1"/>
    <property type="molecule type" value="Genomic_DNA"/>
</dbReference>
<feature type="domain" description="RING-type" evidence="4">
    <location>
        <begin position="195"/>
        <end position="237"/>
    </location>
</feature>
<gene>
    <name evidence="5" type="ORF">B0H63DRAFT_476591</name>
</gene>
<dbReference type="Pfam" id="PF13639">
    <property type="entry name" value="zf-RING_2"/>
    <property type="match status" value="1"/>
</dbReference>
<dbReference type="AlphaFoldDB" id="A0AAE0TW84"/>
<evidence type="ECO:0000313" key="5">
    <source>
        <dbReference type="EMBL" id="KAK3381773.1"/>
    </source>
</evidence>
<keyword evidence="1" id="KW-0479">Metal-binding</keyword>
<sequence length="316" mass="33980">MAIITRRGVIAEQPPEHGLPAVSIAMCVITVVVVSAFFFIRWRVWSVLQTELSSPTAPMMPNPQPHVRRGRNILPQALLDSFPVVKFSSLKQHVDDVLNEASDRGSQNTNNSNSIELQDWHPPRYETSNTVTAEQGNSHDSALLNLNHTADTNDANLVGLQGLTQPNPRPATVVPTKTEATQSSTVDGTSDQPCCTVCTDDFEADDDVRMLPCHHTFHQACIDPWLLKKAGTCPVCRVDLNSFSAQSEGVTDAAVPAAAAAAETAGVAAAGAGQVTPAAPQLPAPVHHHQPAHGQETANIRFARLSGRLRARMLHL</sequence>